<evidence type="ECO:0000313" key="5">
    <source>
        <dbReference type="Proteomes" id="UP000006352"/>
    </source>
</evidence>
<keyword evidence="2" id="KW-0812">Transmembrane</keyword>
<evidence type="ECO:0000313" key="4">
    <source>
        <dbReference type="EMBL" id="CCM04841.1"/>
    </source>
</evidence>
<feature type="region of interest" description="Disordered" evidence="1">
    <location>
        <begin position="330"/>
        <end position="399"/>
    </location>
</feature>
<feature type="transmembrane region" description="Helical" evidence="2">
    <location>
        <begin position="247"/>
        <end position="272"/>
    </location>
</feature>
<gene>
    <name evidence="4" type="ORF">FIBRA_07034</name>
</gene>
<organism evidence="4 5">
    <name type="scientific">Fibroporia radiculosa</name>
    <dbReference type="NCBI Taxonomy" id="599839"/>
    <lineage>
        <taxon>Eukaryota</taxon>
        <taxon>Fungi</taxon>
        <taxon>Dikarya</taxon>
        <taxon>Basidiomycota</taxon>
        <taxon>Agaricomycotina</taxon>
        <taxon>Agaricomycetes</taxon>
        <taxon>Polyporales</taxon>
        <taxon>Fibroporiaceae</taxon>
        <taxon>Fibroporia</taxon>
    </lineage>
</organism>
<dbReference type="OrthoDB" id="3918848at2759"/>
<accession>J4IBK9</accession>
<dbReference type="GeneID" id="24099752"/>
<evidence type="ECO:0000256" key="1">
    <source>
        <dbReference type="SAM" id="MobiDB-lite"/>
    </source>
</evidence>
<sequence length="431" mass="45088">MLNSWAGYLADNALYPSNQVSLASPTASDNSTNVAAKGIIGIGAMGTINKLLNYDSDSSVNYSSIAAEYASHWESLAFVTSNGQAHLTSTYGGPESSWALVDSLFGDKLLATGVISSQVYDAQTQFYEQLIEDNPASYAFGLPMDDLSEIGNSAALAMVAATMTNASTCAQILSSIASYASVNTRVDIFASSYYVLNGSYISGPASPAQGALFAPMIMSLSIPPSNSTTPPTSYTPGSTPAKSHTSLGIILGAVFGSVAGVSIFTIAAVVFVRHRRYKAVPIDLPISSPHLLYDTVTPFVPSEDGVSGSYVSPEDLRSAKMEGIRHAAVISRSGSNSTPSPSPPQSSTQPRSTAIPRTTAENATTRSASARSAATGSAATGSAASLLGQPDEGPGRNHVMTELRTEMSQLRQFMQSMNERMHVEAPPTYSE</sequence>
<dbReference type="EMBL" id="HE797169">
    <property type="protein sequence ID" value="CCM04841.1"/>
    <property type="molecule type" value="Genomic_DNA"/>
</dbReference>
<dbReference type="PANTHER" id="PTHR31987:SF1">
    <property type="entry name" value="GLUTAMINASE A"/>
    <property type="match status" value="1"/>
</dbReference>
<dbReference type="InterPro" id="IPR032514">
    <property type="entry name" value="GtaA_central"/>
</dbReference>
<dbReference type="InParanoid" id="J4IBK9"/>
<keyword evidence="2" id="KW-1133">Transmembrane helix</keyword>
<dbReference type="AlphaFoldDB" id="J4IBK9"/>
<proteinExistence type="predicted"/>
<protein>
    <recommendedName>
        <fullName evidence="3">Glutaminase A central domain-containing protein</fullName>
    </recommendedName>
</protein>
<dbReference type="PANTHER" id="PTHR31987">
    <property type="entry name" value="GLUTAMINASE A-RELATED"/>
    <property type="match status" value="1"/>
</dbReference>
<evidence type="ECO:0000259" key="3">
    <source>
        <dbReference type="Pfam" id="PF16335"/>
    </source>
</evidence>
<name>J4IBK9_9APHY</name>
<feature type="compositionally biased region" description="Low complexity" evidence="1">
    <location>
        <begin position="331"/>
        <end position="385"/>
    </location>
</feature>
<dbReference type="STRING" id="599839.J4IBK9"/>
<dbReference type="HOGENOM" id="CLU_760844_0_0_1"/>
<keyword evidence="5" id="KW-1185">Reference proteome</keyword>
<dbReference type="InterPro" id="IPR052743">
    <property type="entry name" value="Glutaminase_GtaA"/>
</dbReference>
<dbReference type="Proteomes" id="UP000006352">
    <property type="component" value="Unassembled WGS sequence"/>
</dbReference>
<reference evidence="4 5" key="1">
    <citation type="journal article" date="2012" name="Appl. Environ. Microbiol.">
        <title>Short-read sequencing for genomic analysis of the brown rot fungus Fibroporia radiculosa.</title>
        <authorList>
            <person name="Tang J.D."/>
            <person name="Perkins A.D."/>
            <person name="Sonstegard T.S."/>
            <person name="Schroeder S.G."/>
            <person name="Burgess S.C."/>
            <person name="Diehl S.V."/>
        </authorList>
    </citation>
    <scope>NUCLEOTIDE SEQUENCE [LARGE SCALE GENOMIC DNA]</scope>
    <source>
        <strain evidence="4 5">TFFH 294</strain>
    </source>
</reference>
<feature type="domain" description="Glutaminase A central" evidence="3">
    <location>
        <begin position="1"/>
        <end position="215"/>
    </location>
</feature>
<keyword evidence="2" id="KW-0472">Membrane</keyword>
<dbReference type="RefSeq" id="XP_012184124.1">
    <property type="nucleotide sequence ID" value="XM_012328734.1"/>
</dbReference>
<evidence type="ECO:0000256" key="2">
    <source>
        <dbReference type="SAM" id="Phobius"/>
    </source>
</evidence>
<dbReference type="Pfam" id="PF16335">
    <property type="entry name" value="GtaA_6_Hairpin"/>
    <property type="match status" value="1"/>
</dbReference>